<dbReference type="EC" id="3.1.3.3" evidence="3"/>
<keyword evidence="4" id="KW-0028">Amino-acid biosynthesis</keyword>
<evidence type="ECO:0000313" key="9">
    <source>
        <dbReference type="EMBL" id="CAE0191122.1"/>
    </source>
</evidence>
<dbReference type="Gene3D" id="1.10.150.210">
    <property type="entry name" value="Phosphoserine phosphatase, domain 2"/>
    <property type="match status" value="1"/>
</dbReference>
<dbReference type="EMBL" id="HBHZ01005466">
    <property type="protein sequence ID" value="CAE0191122.1"/>
    <property type="molecule type" value="Transcribed_RNA"/>
</dbReference>
<dbReference type="AlphaFoldDB" id="A0A7S3FN56"/>
<proteinExistence type="predicted"/>
<comment type="cofactor">
    <cofactor evidence="1">
        <name>Mg(2+)</name>
        <dbReference type="ChEBI" id="CHEBI:18420"/>
    </cofactor>
</comment>
<keyword evidence="6" id="KW-0378">Hydrolase</keyword>
<evidence type="ECO:0000256" key="2">
    <source>
        <dbReference type="ARBA" id="ARBA00005135"/>
    </source>
</evidence>
<gene>
    <name evidence="9" type="ORF">CROS1456_LOCUS4212</name>
</gene>
<keyword evidence="8" id="KW-0718">Serine biosynthesis</keyword>
<protein>
    <recommendedName>
        <fullName evidence="3">phosphoserine phosphatase</fullName>
        <ecNumber evidence="3">3.1.3.3</ecNumber>
    </recommendedName>
</protein>
<name>A0A7S3FN56_9CHLO</name>
<dbReference type="PANTHER" id="PTHR43344:SF2">
    <property type="entry name" value="PHOSPHOSERINE PHOSPHATASE"/>
    <property type="match status" value="1"/>
</dbReference>
<dbReference type="CDD" id="cd04309">
    <property type="entry name" value="HAD_PSP_eu"/>
    <property type="match status" value="1"/>
</dbReference>
<keyword evidence="5" id="KW-0479">Metal-binding</keyword>
<evidence type="ECO:0000256" key="3">
    <source>
        <dbReference type="ARBA" id="ARBA00012640"/>
    </source>
</evidence>
<dbReference type="Pfam" id="PF00702">
    <property type="entry name" value="Hydrolase"/>
    <property type="match status" value="1"/>
</dbReference>
<dbReference type="GO" id="GO:0036424">
    <property type="term" value="F:L-phosphoserine phosphatase activity"/>
    <property type="evidence" value="ECO:0007669"/>
    <property type="project" value="TreeGrafter"/>
</dbReference>
<evidence type="ECO:0000256" key="4">
    <source>
        <dbReference type="ARBA" id="ARBA00022605"/>
    </source>
</evidence>
<evidence type="ECO:0000256" key="1">
    <source>
        <dbReference type="ARBA" id="ARBA00001946"/>
    </source>
</evidence>
<keyword evidence="7" id="KW-0460">Magnesium</keyword>
<dbReference type="SUPFAM" id="SSF56784">
    <property type="entry name" value="HAD-like"/>
    <property type="match status" value="1"/>
</dbReference>
<evidence type="ECO:0000256" key="7">
    <source>
        <dbReference type="ARBA" id="ARBA00022842"/>
    </source>
</evidence>
<accession>A0A7S3FN56</accession>
<reference evidence="9" key="1">
    <citation type="submission" date="2021-01" db="EMBL/GenBank/DDBJ databases">
        <authorList>
            <person name="Corre E."/>
            <person name="Pelletier E."/>
            <person name="Niang G."/>
            <person name="Scheremetjew M."/>
            <person name="Finn R."/>
            <person name="Kale V."/>
            <person name="Holt S."/>
            <person name="Cochrane G."/>
            <person name="Meng A."/>
            <person name="Brown T."/>
            <person name="Cohen L."/>
        </authorList>
    </citation>
    <scope>NUCLEOTIDE SEQUENCE</scope>
    <source>
        <strain evidence="9">RCC1871</strain>
    </source>
</reference>
<evidence type="ECO:0000256" key="5">
    <source>
        <dbReference type="ARBA" id="ARBA00022723"/>
    </source>
</evidence>
<dbReference type="InterPro" id="IPR050582">
    <property type="entry name" value="HAD-like_SerB"/>
</dbReference>
<evidence type="ECO:0000256" key="6">
    <source>
        <dbReference type="ARBA" id="ARBA00022801"/>
    </source>
</evidence>
<sequence length="266" mass="28052">MAGARGVVRLRAGAQIVPQSIAGRRHGPRMAASARGDAVGHVSSTARDVWKRSEVVCFDVDSTVCSSEGIDDLAAFLGKGEEVAAFTAKAMSGSVPFEEALAARLDILRPSRGQIETFLREDAPALTPGVATLVAALQAKGKDVYLVSGGFRVMIDPVADELGIPRRNVFANTILFDEGIGEYADFDGEEFTSRAGGKARAARHIKDLTGATVLAMVGDGATDLEARQPGGADIFVGYGGIVRREAVLEQADWAVSDFDELTRALD</sequence>
<dbReference type="Gene3D" id="3.40.50.1000">
    <property type="entry name" value="HAD superfamily/HAD-like"/>
    <property type="match status" value="1"/>
</dbReference>
<dbReference type="GO" id="GO:0006564">
    <property type="term" value="P:L-serine biosynthetic process"/>
    <property type="evidence" value="ECO:0007669"/>
    <property type="project" value="UniProtKB-KW"/>
</dbReference>
<dbReference type="InterPro" id="IPR023214">
    <property type="entry name" value="HAD_sf"/>
</dbReference>
<dbReference type="InterPro" id="IPR036412">
    <property type="entry name" value="HAD-like_sf"/>
</dbReference>
<dbReference type="GO" id="GO:0009507">
    <property type="term" value="C:chloroplast"/>
    <property type="evidence" value="ECO:0007669"/>
    <property type="project" value="TreeGrafter"/>
</dbReference>
<dbReference type="GO" id="GO:0000287">
    <property type="term" value="F:magnesium ion binding"/>
    <property type="evidence" value="ECO:0007669"/>
    <property type="project" value="TreeGrafter"/>
</dbReference>
<dbReference type="NCBIfam" id="TIGR01488">
    <property type="entry name" value="HAD-SF-IB"/>
    <property type="match status" value="1"/>
</dbReference>
<evidence type="ECO:0000256" key="8">
    <source>
        <dbReference type="ARBA" id="ARBA00023299"/>
    </source>
</evidence>
<organism evidence="9">
    <name type="scientific">Chloropicon roscoffensis</name>
    <dbReference type="NCBI Taxonomy" id="1461544"/>
    <lineage>
        <taxon>Eukaryota</taxon>
        <taxon>Viridiplantae</taxon>
        <taxon>Chlorophyta</taxon>
        <taxon>Chloropicophyceae</taxon>
        <taxon>Chloropicales</taxon>
        <taxon>Chloropicaceae</taxon>
        <taxon>Chloropicon</taxon>
    </lineage>
</organism>
<dbReference type="PANTHER" id="PTHR43344">
    <property type="entry name" value="PHOSPHOSERINE PHOSPHATASE"/>
    <property type="match status" value="1"/>
</dbReference>
<comment type="pathway">
    <text evidence="2">Amino-acid biosynthesis; L-serine biosynthesis; L-serine from 3-phospho-D-glycerate: step 3/3.</text>
</comment>